<keyword evidence="2" id="KW-0378">Hydrolase</keyword>
<proteinExistence type="inferred from homology"/>
<gene>
    <name evidence="3" type="ORF">GCM10023195_39480</name>
</gene>
<dbReference type="Proteomes" id="UP001500212">
    <property type="component" value="Unassembled WGS sequence"/>
</dbReference>
<dbReference type="PANTHER" id="PTHR16222:SF24">
    <property type="entry name" value="ADP-RIBOSYLHYDROLASE ARH3"/>
    <property type="match status" value="1"/>
</dbReference>
<sequence>MTDGTIEAAGTSVLLMLNNDQRDRAAGVLLGAACGDALGVPYEFAEPLPGTAVPEMVGGGLGPYAPGEYSDDTQMQVCVAEVAATAGDLRSEEALDGIAERFLRWSLEGASDVGLQTSGVLAATARAGGLARSMREASADLHRKTGRTAGNGSLMRTGIVALPYLADPVGMAEAARLVSSLTHFDDLAGDACVLWCSGVRRAVLDATFDGVREGLDLLPAERRHHWAAWLRDAETGPPGRFSPNGFVVPALQAAWSAITHTANLSDGLVAAVRVGNDTDTVAAIAGALLGARYGLSAVPDEWRARVHGWPGLRADDLVSLARRAAEPTAGRVR</sequence>
<dbReference type="PANTHER" id="PTHR16222">
    <property type="entry name" value="ADP-RIBOSYLGLYCOHYDROLASE"/>
    <property type="match status" value="1"/>
</dbReference>
<dbReference type="Gene3D" id="1.10.4080.10">
    <property type="entry name" value="ADP-ribosylation/Crystallin J1"/>
    <property type="match status" value="1"/>
</dbReference>
<dbReference type="SUPFAM" id="SSF101478">
    <property type="entry name" value="ADP-ribosylglycohydrolase"/>
    <property type="match status" value="1"/>
</dbReference>
<dbReference type="RefSeq" id="WP_345356009.1">
    <property type="nucleotide sequence ID" value="NZ_BAABHJ010000009.1"/>
</dbReference>
<keyword evidence="4" id="KW-1185">Reference proteome</keyword>
<comment type="caution">
    <text evidence="3">The sequence shown here is derived from an EMBL/GenBank/DDBJ whole genome shotgun (WGS) entry which is preliminary data.</text>
</comment>
<evidence type="ECO:0008006" key="5">
    <source>
        <dbReference type="Google" id="ProtNLM"/>
    </source>
</evidence>
<organism evidence="3 4">
    <name type="scientific">Actinoallomurus liliacearum</name>
    <dbReference type="NCBI Taxonomy" id="1080073"/>
    <lineage>
        <taxon>Bacteria</taxon>
        <taxon>Bacillati</taxon>
        <taxon>Actinomycetota</taxon>
        <taxon>Actinomycetes</taxon>
        <taxon>Streptosporangiales</taxon>
        <taxon>Thermomonosporaceae</taxon>
        <taxon>Actinoallomurus</taxon>
    </lineage>
</organism>
<dbReference type="Pfam" id="PF03747">
    <property type="entry name" value="ADP_ribosyl_GH"/>
    <property type="match status" value="1"/>
</dbReference>
<evidence type="ECO:0000256" key="2">
    <source>
        <dbReference type="ARBA" id="ARBA00022801"/>
    </source>
</evidence>
<protein>
    <recommendedName>
        <fullName evidence="5">ADP-ribosylglycohydrolase</fullName>
    </recommendedName>
</protein>
<name>A0ABP8TJB7_9ACTN</name>
<evidence type="ECO:0000313" key="4">
    <source>
        <dbReference type="Proteomes" id="UP001500212"/>
    </source>
</evidence>
<dbReference type="InterPro" id="IPR050792">
    <property type="entry name" value="ADP-ribosylglycohydrolase"/>
</dbReference>
<dbReference type="InterPro" id="IPR005502">
    <property type="entry name" value="Ribosyl_crysJ1"/>
</dbReference>
<accession>A0ABP8TJB7</accession>
<comment type="similarity">
    <text evidence="1">Belongs to the ADP-ribosylglycohydrolase family.</text>
</comment>
<evidence type="ECO:0000313" key="3">
    <source>
        <dbReference type="EMBL" id="GAA4609735.1"/>
    </source>
</evidence>
<reference evidence="4" key="1">
    <citation type="journal article" date="2019" name="Int. J. Syst. Evol. Microbiol.">
        <title>The Global Catalogue of Microorganisms (GCM) 10K type strain sequencing project: providing services to taxonomists for standard genome sequencing and annotation.</title>
        <authorList>
            <consortium name="The Broad Institute Genomics Platform"/>
            <consortium name="The Broad Institute Genome Sequencing Center for Infectious Disease"/>
            <person name="Wu L."/>
            <person name="Ma J."/>
        </authorList>
    </citation>
    <scope>NUCLEOTIDE SEQUENCE [LARGE SCALE GENOMIC DNA]</scope>
    <source>
        <strain evidence="4">JCM 17938</strain>
    </source>
</reference>
<dbReference type="InterPro" id="IPR036705">
    <property type="entry name" value="Ribosyl_crysJ1_sf"/>
</dbReference>
<dbReference type="EMBL" id="BAABHJ010000009">
    <property type="protein sequence ID" value="GAA4609735.1"/>
    <property type="molecule type" value="Genomic_DNA"/>
</dbReference>
<evidence type="ECO:0000256" key="1">
    <source>
        <dbReference type="ARBA" id="ARBA00010702"/>
    </source>
</evidence>